<feature type="signal peptide" evidence="1">
    <location>
        <begin position="1"/>
        <end position="24"/>
    </location>
</feature>
<dbReference type="AlphaFoldDB" id="A0A1I1IAV9"/>
<protein>
    <submittedName>
        <fullName evidence="2">YfaZ</fullName>
    </submittedName>
</protein>
<feature type="chain" id="PRO_5011715699" evidence="1">
    <location>
        <begin position="25"/>
        <end position="197"/>
    </location>
</feature>
<reference evidence="2 3" key="1">
    <citation type="submission" date="2016-10" db="EMBL/GenBank/DDBJ databases">
        <authorList>
            <person name="de Groot N.N."/>
        </authorList>
    </citation>
    <scope>NUCLEOTIDE SEQUENCE [LARGE SCALE GENOMIC DNA]</scope>
    <source>
        <strain evidence="2 3">DSM 18438</strain>
    </source>
</reference>
<dbReference type="InterPro" id="IPR011250">
    <property type="entry name" value="OMP/PagP_B-barrel"/>
</dbReference>
<evidence type="ECO:0000256" key="1">
    <source>
        <dbReference type="SAM" id="SignalP"/>
    </source>
</evidence>
<dbReference type="RefSeq" id="WP_091963677.1">
    <property type="nucleotide sequence ID" value="NZ_FOLH01000004.1"/>
</dbReference>
<gene>
    <name evidence="2" type="ORF">SAMN05660443_2307</name>
</gene>
<dbReference type="Proteomes" id="UP000199058">
    <property type="component" value="Unassembled WGS sequence"/>
</dbReference>
<sequence length="197" mass="21390">MSVNKSLFSTVAAAALLFSAQASAFSLAPGSLEANLNNESIQFEYDRAVTGAQNLHINGSILYTEQHSDDSASVFTVGFQGVETDNRTFRAAVGARLYGYTAPESTSGLALAFGGLFYHIVPGASHISLGGYGWVAPQVTSFGDTEYLYEAGARIAYRVIQNTDVFLGYRYLHLKSDDKDFNDPIEDGFHLGFRLNF</sequence>
<keyword evidence="3" id="KW-1185">Reference proteome</keyword>
<proteinExistence type="predicted"/>
<dbReference type="Pfam" id="PF07437">
    <property type="entry name" value="YfaZ"/>
    <property type="match status" value="1"/>
</dbReference>
<dbReference type="SUPFAM" id="SSF56925">
    <property type="entry name" value="OMPA-like"/>
    <property type="match status" value="1"/>
</dbReference>
<organism evidence="2 3">
    <name type="scientific">Marinospirillum celere</name>
    <dbReference type="NCBI Taxonomy" id="1122252"/>
    <lineage>
        <taxon>Bacteria</taxon>
        <taxon>Pseudomonadati</taxon>
        <taxon>Pseudomonadota</taxon>
        <taxon>Gammaproteobacteria</taxon>
        <taxon>Oceanospirillales</taxon>
        <taxon>Oceanospirillaceae</taxon>
        <taxon>Marinospirillum</taxon>
    </lineage>
</organism>
<dbReference type="EMBL" id="FOLH01000004">
    <property type="protein sequence ID" value="SFC33131.1"/>
    <property type="molecule type" value="Genomic_DNA"/>
</dbReference>
<dbReference type="OrthoDB" id="6366116at2"/>
<evidence type="ECO:0000313" key="3">
    <source>
        <dbReference type="Proteomes" id="UP000199058"/>
    </source>
</evidence>
<keyword evidence="1" id="KW-0732">Signal</keyword>
<accession>A0A1I1IAV9</accession>
<name>A0A1I1IAV9_9GAMM</name>
<dbReference type="Gene3D" id="2.40.160.20">
    <property type="match status" value="1"/>
</dbReference>
<dbReference type="STRING" id="1122252.SAMN05660443_2307"/>
<evidence type="ECO:0000313" key="2">
    <source>
        <dbReference type="EMBL" id="SFC33131.1"/>
    </source>
</evidence>
<dbReference type="InterPro" id="IPR009998">
    <property type="entry name" value="YfaZ"/>
</dbReference>